<gene>
    <name evidence="1" type="ORF">S06H3_12418</name>
</gene>
<evidence type="ECO:0000313" key="1">
    <source>
        <dbReference type="EMBL" id="GAI07681.1"/>
    </source>
</evidence>
<name>X1LPB8_9ZZZZ</name>
<protein>
    <submittedName>
        <fullName evidence="1">Uncharacterized protein</fullName>
    </submittedName>
</protein>
<sequence>AALTTRARARQAAPVTIPEGTELAVSQAGLIPDVQALLGRDWGEWWATMTGGITEPAIPSVPALGAVAAPGAGELPVMEAGVPLLALAAGAPWLLRALGLGGLAAGVGIGAEALLTGEGQFIPGTMIPLAA</sequence>
<organism evidence="1">
    <name type="scientific">marine sediment metagenome</name>
    <dbReference type="NCBI Taxonomy" id="412755"/>
    <lineage>
        <taxon>unclassified sequences</taxon>
        <taxon>metagenomes</taxon>
        <taxon>ecological metagenomes</taxon>
    </lineage>
</organism>
<dbReference type="EMBL" id="BARV01006079">
    <property type="protein sequence ID" value="GAI07681.1"/>
    <property type="molecule type" value="Genomic_DNA"/>
</dbReference>
<reference evidence="1" key="1">
    <citation type="journal article" date="2014" name="Front. Microbiol.">
        <title>High frequency of phylogenetically diverse reductive dehalogenase-homologous genes in deep subseafloor sedimentary metagenomes.</title>
        <authorList>
            <person name="Kawai M."/>
            <person name="Futagami T."/>
            <person name="Toyoda A."/>
            <person name="Takaki Y."/>
            <person name="Nishi S."/>
            <person name="Hori S."/>
            <person name="Arai W."/>
            <person name="Tsubouchi T."/>
            <person name="Morono Y."/>
            <person name="Uchiyama I."/>
            <person name="Ito T."/>
            <person name="Fujiyama A."/>
            <person name="Inagaki F."/>
            <person name="Takami H."/>
        </authorList>
    </citation>
    <scope>NUCLEOTIDE SEQUENCE</scope>
    <source>
        <strain evidence="1">Expedition CK06-06</strain>
    </source>
</reference>
<proteinExistence type="predicted"/>
<dbReference type="AlphaFoldDB" id="X1LPB8"/>
<feature type="non-terminal residue" evidence="1">
    <location>
        <position position="1"/>
    </location>
</feature>
<comment type="caution">
    <text evidence="1">The sequence shown here is derived from an EMBL/GenBank/DDBJ whole genome shotgun (WGS) entry which is preliminary data.</text>
</comment>
<accession>X1LPB8</accession>